<proteinExistence type="predicted"/>
<feature type="compositionally biased region" description="Basic and acidic residues" evidence="1">
    <location>
        <begin position="139"/>
        <end position="151"/>
    </location>
</feature>
<evidence type="ECO:0000313" key="2">
    <source>
        <dbReference type="EMBL" id="JAS78714.1"/>
    </source>
</evidence>
<accession>A0A1B6HVL0</accession>
<protein>
    <submittedName>
        <fullName evidence="2">Uncharacterized protein</fullName>
    </submittedName>
</protein>
<reference evidence="2" key="1">
    <citation type="submission" date="2015-11" db="EMBL/GenBank/DDBJ databases">
        <title>De novo transcriptome assembly of four potential Pierce s Disease insect vectors from Arizona vineyards.</title>
        <authorList>
            <person name="Tassone E.E."/>
        </authorList>
    </citation>
    <scope>NUCLEOTIDE SEQUENCE</scope>
</reference>
<gene>
    <name evidence="2" type="ORF">g.47289</name>
</gene>
<feature type="region of interest" description="Disordered" evidence="1">
    <location>
        <begin position="123"/>
        <end position="151"/>
    </location>
</feature>
<sequence length="170" mass="19053">EYYLLRLPHGICSFVSLVINNKNSNRTMASRMQGASASYCDCPLCGARVEVLNGDVRFSMQIHLQSHKTEETILQDINRNLRISQASTPQTSNYACPDCKENIEILNNDVAFSLKIHAKKHKSPDLGISEDQRSTASDSSRKSVKKLEKSKKCEDPNFLDMLFSTMPPGL</sequence>
<dbReference type="AlphaFoldDB" id="A0A1B6HVL0"/>
<feature type="non-terminal residue" evidence="2">
    <location>
        <position position="170"/>
    </location>
</feature>
<feature type="non-terminal residue" evidence="2">
    <location>
        <position position="1"/>
    </location>
</feature>
<name>A0A1B6HVL0_9HEMI</name>
<organism evidence="2">
    <name type="scientific">Homalodisca liturata</name>
    <dbReference type="NCBI Taxonomy" id="320908"/>
    <lineage>
        <taxon>Eukaryota</taxon>
        <taxon>Metazoa</taxon>
        <taxon>Ecdysozoa</taxon>
        <taxon>Arthropoda</taxon>
        <taxon>Hexapoda</taxon>
        <taxon>Insecta</taxon>
        <taxon>Pterygota</taxon>
        <taxon>Neoptera</taxon>
        <taxon>Paraneoptera</taxon>
        <taxon>Hemiptera</taxon>
        <taxon>Auchenorrhyncha</taxon>
        <taxon>Membracoidea</taxon>
        <taxon>Cicadellidae</taxon>
        <taxon>Cicadellinae</taxon>
        <taxon>Proconiini</taxon>
        <taxon>Homalodisca</taxon>
    </lineage>
</organism>
<evidence type="ECO:0000256" key="1">
    <source>
        <dbReference type="SAM" id="MobiDB-lite"/>
    </source>
</evidence>
<dbReference type="EMBL" id="GECU01028992">
    <property type="protein sequence ID" value="JAS78714.1"/>
    <property type="molecule type" value="Transcribed_RNA"/>
</dbReference>